<evidence type="ECO:0000313" key="3">
    <source>
        <dbReference type="EMBL" id="GAB1319512.1"/>
    </source>
</evidence>
<keyword evidence="3" id="KW-0808">Transferase</keyword>
<feature type="domain" description="Protein kinase" evidence="2">
    <location>
        <begin position="192"/>
        <end position="451"/>
    </location>
</feature>
<dbReference type="Gene3D" id="3.30.200.20">
    <property type="entry name" value="Phosphorylase Kinase, domain 1"/>
    <property type="match status" value="1"/>
</dbReference>
<feature type="region of interest" description="Disordered" evidence="1">
    <location>
        <begin position="38"/>
        <end position="61"/>
    </location>
</feature>
<name>A0ABQ0GP52_9PEZI</name>
<dbReference type="InterPro" id="IPR011009">
    <property type="entry name" value="Kinase-like_dom_sf"/>
</dbReference>
<dbReference type="GeneID" id="98180464"/>
<evidence type="ECO:0000256" key="1">
    <source>
        <dbReference type="SAM" id="MobiDB-lite"/>
    </source>
</evidence>
<organism evidence="3 4">
    <name type="scientific">Madurella fahalii</name>
    <dbReference type="NCBI Taxonomy" id="1157608"/>
    <lineage>
        <taxon>Eukaryota</taxon>
        <taxon>Fungi</taxon>
        <taxon>Dikarya</taxon>
        <taxon>Ascomycota</taxon>
        <taxon>Pezizomycotina</taxon>
        <taxon>Sordariomycetes</taxon>
        <taxon>Sordariomycetidae</taxon>
        <taxon>Sordariales</taxon>
        <taxon>Sordariales incertae sedis</taxon>
        <taxon>Madurella</taxon>
    </lineage>
</organism>
<dbReference type="EMBL" id="BAAFSV010000005">
    <property type="protein sequence ID" value="GAB1319512.1"/>
    <property type="molecule type" value="Genomic_DNA"/>
</dbReference>
<proteinExistence type="predicted"/>
<dbReference type="InterPro" id="IPR008271">
    <property type="entry name" value="Ser/Thr_kinase_AS"/>
</dbReference>
<reference evidence="3 4" key="1">
    <citation type="submission" date="2024-09" db="EMBL/GenBank/DDBJ databases">
        <title>Itraconazole resistance in Madurella fahalii resulting from another homologue of gene encoding cytochrome P450 14-alpha sterol demethylase (CYP51).</title>
        <authorList>
            <person name="Yoshioka I."/>
            <person name="Fahal A.H."/>
            <person name="Kaneko S."/>
            <person name="Yaguchi T."/>
        </authorList>
    </citation>
    <scope>NUCLEOTIDE SEQUENCE [LARGE SCALE GENOMIC DNA]</scope>
    <source>
        <strain evidence="3 4">IFM 68171</strain>
    </source>
</reference>
<keyword evidence="4" id="KW-1185">Reference proteome</keyword>
<dbReference type="SUPFAM" id="SSF56112">
    <property type="entry name" value="Protein kinase-like (PK-like)"/>
    <property type="match status" value="1"/>
</dbReference>
<protein>
    <submittedName>
        <fullName evidence="3">Protein kinase domain-containing protein</fullName>
    </submittedName>
</protein>
<dbReference type="Gene3D" id="1.10.510.10">
    <property type="entry name" value="Transferase(Phosphotransferase) domain 1"/>
    <property type="match status" value="1"/>
</dbReference>
<dbReference type="GO" id="GO:0016301">
    <property type="term" value="F:kinase activity"/>
    <property type="evidence" value="ECO:0007669"/>
    <property type="project" value="UniProtKB-KW"/>
</dbReference>
<dbReference type="Pfam" id="PF00069">
    <property type="entry name" value="Pkinase"/>
    <property type="match status" value="1"/>
</dbReference>
<accession>A0ABQ0GP52</accession>
<keyword evidence="3" id="KW-0418">Kinase</keyword>
<comment type="caution">
    <text evidence="3">The sequence shown here is derived from an EMBL/GenBank/DDBJ whole genome shotgun (WGS) entry which is preliminary data.</text>
</comment>
<dbReference type="PANTHER" id="PTHR44167">
    <property type="entry name" value="OVARIAN-SPECIFIC SERINE/THREONINE-PROTEIN KINASE LOK-RELATED"/>
    <property type="match status" value="1"/>
</dbReference>
<dbReference type="Proteomes" id="UP001628179">
    <property type="component" value="Unassembled WGS sequence"/>
</dbReference>
<dbReference type="InterPro" id="IPR000719">
    <property type="entry name" value="Prot_kinase_dom"/>
</dbReference>
<evidence type="ECO:0000313" key="4">
    <source>
        <dbReference type="Proteomes" id="UP001628179"/>
    </source>
</evidence>
<dbReference type="PROSITE" id="PS50011">
    <property type="entry name" value="PROTEIN_KINASE_DOM"/>
    <property type="match status" value="1"/>
</dbReference>
<dbReference type="PANTHER" id="PTHR44167:SF24">
    <property type="entry name" value="SERINE_THREONINE-PROTEIN KINASE CHK2"/>
    <property type="match status" value="1"/>
</dbReference>
<sequence length="451" mass="50294">MFTVPECLLGRVLAMLQSWVISAWSFVSDLLNRRSAAPHDVEQQDSPKTLLQRSSPQPPRSHTIEHAAWFLEFPRRCYDDEYERGTEPPGHSLQLVAIRHDLHRWHVRVVLEHRLGDASGLPARKKALVDLCHAIDFNSLPLLDDTVTEFSISANRNNTAMRLVHSHLPNGHPFATKSDGFWVNAREDPARFRYPSYTGTGTRQIDLSEVYPIDQISPAVFTARIKSEGEQTYILKQVERLLYMPQDSQALEKELQVLEEVGGQGNIIRLIAAVVSRNPYGTTIDPQQEAPRVLRGILLEHHPGGTLTEALQSAKVDAPWQRWGAQLCTAVATLHRHNFTHMDIKPSNMVLDKDGNLVLIDVSGAGGVTREWLSPKMQQVLDPLSTSLQARKENDTWAVGRVLCKMAEAQKQTDGQQQLLRSAAGKAMGDPVQASLSHIAANLSSSHRLGS</sequence>
<feature type="compositionally biased region" description="Polar residues" evidence="1">
    <location>
        <begin position="44"/>
        <end position="55"/>
    </location>
</feature>
<gene>
    <name evidence="3" type="ORF">MFIFM68171_09722</name>
</gene>
<dbReference type="SMART" id="SM00220">
    <property type="entry name" value="S_TKc"/>
    <property type="match status" value="1"/>
</dbReference>
<dbReference type="PROSITE" id="PS00108">
    <property type="entry name" value="PROTEIN_KINASE_ST"/>
    <property type="match status" value="1"/>
</dbReference>
<evidence type="ECO:0000259" key="2">
    <source>
        <dbReference type="PROSITE" id="PS50011"/>
    </source>
</evidence>
<dbReference type="RefSeq" id="XP_070921242.1">
    <property type="nucleotide sequence ID" value="XM_071065141.1"/>
</dbReference>